<dbReference type="GO" id="GO:0051721">
    <property type="term" value="F:protein phosphatase 2A binding"/>
    <property type="evidence" value="ECO:0007669"/>
    <property type="project" value="TreeGrafter"/>
</dbReference>
<evidence type="ECO:0000313" key="2">
    <source>
        <dbReference type="EMBL" id="OWZ09753.1"/>
    </source>
</evidence>
<feature type="region of interest" description="Disordered" evidence="1">
    <location>
        <begin position="412"/>
        <end position="432"/>
    </location>
</feature>
<proteinExistence type="predicted"/>
<dbReference type="PANTHER" id="PTHR10933">
    <property type="entry name" value="IMMUNOGLOBULIN-BINDING PROTEIN 1"/>
    <property type="match status" value="1"/>
</dbReference>
<dbReference type="STRING" id="4795.A0A225VWE9"/>
<dbReference type="Pfam" id="PF04177">
    <property type="entry name" value="TAP42"/>
    <property type="match status" value="1"/>
</dbReference>
<dbReference type="Gene3D" id="1.25.40.540">
    <property type="entry name" value="TAP42-like family"/>
    <property type="match status" value="2"/>
</dbReference>
<feature type="compositionally biased region" description="Basic and acidic residues" evidence="1">
    <location>
        <begin position="362"/>
        <end position="390"/>
    </location>
</feature>
<dbReference type="AlphaFoldDB" id="A0A225VWE9"/>
<reference evidence="3" key="1">
    <citation type="submission" date="2017-03" db="EMBL/GenBank/DDBJ databases">
        <title>Phytopthora megakarya and P. palmivora, two closely related causual agents of cacao black pod achieved similar genome size and gene model numbers by different mechanisms.</title>
        <authorList>
            <person name="Ali S."/>
            <person name="Shao J."/>
            <person name="Larry D.J."/>
            <person name="Kronmiller B."/>
            <person name="Shen D."/>
            <person name="Strem M.D."/>
            <person name="Melnick R.L."/>
            <person name="Guiltinan M.J."/>
            <person name="Tyler B.M."/>
            <person name="Meinhardt L.W."/>
            <person name="Bailey B.A."/>
        </authorList>
    </citation>
    <scope>NUCLEOTIDE SEQUENCE [LARGE SCALE GENOMIC DNA]</scope>
    <source>
        <strain evidence="3">zdho120</strain>
    </source>
</reference>
<dbReference type="EMBL" id="NBNE01002675">
    <property type="protein sequence ID" value="OWZ09753.1"/>
    <property type="molecule type" value="Genomic_DNA"/>
</dbReference>
<sequence>MASLPDRVSYVEAHRRFMALESPSTAVADPNSKAFQDELTQTLQYMKKCVQQRQLEGVLSTNERFFELHNTQLTAVADPNWKVFQDELTQALQYMKKCVQQRQLDGVLSTNERFFELQNTQLYAFCVEFYLGMLTPKQTFFQQTGQEQPTQEQRKRSGPTDHTRNVVYRIKFLREADVFLTEFLDRAESVGLLTEKKRREQYERLESKQFSLSRDEKIQRFQMQREMEKKLQEVQKRREEKGDTQVGGQKEDLDELDDDDDDVEDLEREQLMTFIQLSVVKCMEEQASINQEKDMLESMLKMNAATEKQDLFSEAHRPQPPPQGQGIEVTRINPQMEMRRETIRSGVFKPGHRLPTMSLEEYADREVADAMERQKREHREAPQGPRRYEQLVEDGDEDDDALVEEAAYKDRAWDDWKDANEKGIGNKKGSQF</sequence>
<gene>
    <name evidence="2" type="ORF">PHMEG_00017491</name>
</gene>
<dbReference type="Proteomes" id="UP000198211">
    <property type="component" value="Unassembled WGS sequence"/>
</dbReference>
<evidence type="ECO:0000256" key="1">
    <source>
        <dbReference type="SAM" id="MobiDB-lite"/>
    </source>
</evidence>
<dbReference type="PANTHER" id="PTHR10933:SF9">
    <property type="entry name" value="IMMUNOGLOBULIN-BINDING PROTEIN 1"/>
    <property type="match status" value="1"/>
</dbReference>
<organism evidence="2 3">
    <name type="scientific">Phytophthora megakarya</name>
    <dbReference type="NCBI Taxonomy" id="4795"/>
    <lineage>
        <taxon>Eukaryota</taxon>
        <taxon>Sar</taxon>
        <taxon>Stramenopiles</taxon>
        <taxon>Oomycota</taxon>
        <taxon>Peronosporomycetes</taxon>
        <taxon>Peronosporales</taxon>
        <taxon>Peronosporaceae</taxon>
        <taxon>Phytophthora</taxon>
    </lineage>
</organism>
<dbReference type="GO" id="GO:0009966">
    <property type="term" value="P:regulation of signal transduction"/>
    <property type="evidence" value="ECO:0007669"/>
    <property type="project" value="InterPro"/>
</dbReference>
<feature type="region of interest" description="Disordered" evidence="1">
    <location>
        <begin position="229"/>
        <end position="260"/>
    </location>
</feature>
<feature type="compositionally biased region" description="Basic and acidic residues" evidence="1">
    <location>
        <begin position="229"/>
        <end position="243"/>
    </location>
</feature>
<feature type="compositionally biased region" description="Acidic residues" evidence="1">
    <location>
        <begin position="391"/>
        <end position="400"/>
    </location>
</feature>
<dbReference type="InterPro" id="IPR007304">
    <property type="entry name" value="TAP46-like"/>
</dbReference>
<dbReference type="OrthoDB" id="10261753at2759"/>
<accession>A0A225VWE9</accession>
<evidence type="ECO:0000313" key="3">
    <source>
        <dbReference type="Proteomes" id="UP000198211"/>
    </source>
</evidence>
<comment type="caution">
    <text evidence="2">The sequence shown here is derived from an EMBL/GenBank/DDBJ whole genome shotgun (WGS) entry which is preliminary data.</text>
</comment>
<name>A0A225VWE9_9STRA</name>
<dbReference type="GO" id="GO:0005829">
    <property type="term" value="C:cytosol"/>
    <property type="evidence" value="ECO:0007669"/>
    <property type="project" value="TreeGrafter"/>
</dbReference>
<feature type="region of interest" description="Disordered" evidence="1">
    <location>
        <begin position="360"/>
        <end position="400"/>
    </location>
</feature>
<dbReference type="GO" id="GO:0035303">
    <property type="term" value="P:regulation of dephosphorylation"/>
    <property type="evidence" value="ECO:0007669"/>
    <property type="project" value="TreeGrafter"/>
</dbReference>
<feature type="compositionally biased region" description="Basic and acidic residues" evidence="1">
    <location>
        <begin position="412"/>
        <end position="421"/>
    </location>
</feature>
<keyword evidence="3" id="KW-1185">Reference proteome</keyword>
<dbReference type="InterPro" id="IPR038511">
    <property type="entry name" value="TAP42/TAP46-like_sf"/>
</dbReference>
<protein>
    <submittedName>
        <fullName evidence="2">Uncharacterized protein</fullName>
    </submittedName>
</protein>